<feature type="region of interest" description="Disordered" evidence="1">
    <location>
        <begin position="65"/>
        <end position="85"/>
    </location>
</feature>
<accession>A0A4D6M2Y9</accession>
<evidence type="ECO:0000313" key="2">
    <source>
        <dbReference type="EMBL" id="QCD95130.1"/>
    </source>
</evidence>
<reference evidence="2 3" key="1">
    <citation type="submission" date="2019-04" db="EMBL/GenBank/DDBJ databases">
        <title>An improved genome assembly and genetic linkage map for asparagus bean, Vigna unguiculata ssp. sesquipedialis.</title>
        <authorList>
            <person name="Xia Q."/>
            <person name="Zhang R."/>
            <person name="Dong Y."/>
        </authorList>
    </citation>
    <scope>NUCLEOTIDE SEQUENCE [LARGE SCALE GENOMIC DNA]</scope>
    <source>
        <tissue evidence="2">Leaf</tissue>
    </source>
</reference>
<keyword evidence="3" id="KW-1185">Reference proteome</keyword>
<organism evidence="2 3">
    <name type="scientific">Vigna unguiculata</name>
    <name type="common">Cowpea</name>
    <dbReference type="NCBI Taxonomy" id="3917"/>
    <lineage>
        <taxon>Eukaryota</taxon>
        <taxon>Viridiplantae</taxon>
        <taxon>Streptophyta</taxon>
        <taxon>Embryophyta</taxon>
        <taxon>Tracheophyta</taxon>
        <taxon>Spermatophyta</taxon>
        <taxon>Magnoliopsida</taxon>
        <taxon>eudicotyledons</taxon>
        <taxon>Gunneridae</taxon>
        <taxon>Pentapetalae</taxon>
        <taxon>rosids</taxon>
        <taxon>fabids</taxon>
        <taxon>Fabales</taxon>
        <taxon>Fabaceae</taxon>
        <taxon>Papilionoideae</taxon>
        <taxon>50 kb inversion clade</taxon>
        <taxon>NPAAA clade</taxon>
        <taxon>indigoferoid/millettioid clade</taxon>
        <taxon>Phaseoleae</taxon>
        <taxon>Vigna</taxon>
    </lineage>
</organism>
<gene>
    <name evidence="2" type="ORF">DEO72_LG5g3223</name>
</gene>
<dbReference type="EMBL" id="CP039349">
    <property type="protein sequence ID" value="QCD95130.1"/>
    <property type="molecule type" value="Genomic_DNA"/>
</dbReference>
<evidence type="ECO:0000256" key="1">
    <source>
        <dbReference type="SAM" id="MobiDB-lite"/>
    </source>
</evidence>
<evidence type="ECO:0000313" key="3">
    <source>
        <dbReference type="Proteomes" id="UP000501690"/>
    </source>
</evidence>
<name>A0A4D6M2Y9_VIGUN</name>
<dbReference type="Proteomes" id="UP000501690">
    <property type="component" value="Linkage Group LG5"/>
</dbReference>
<dbReference type="AlphaFoldDB" id="A0A4D6M2Y9"/>
<sequence length="193" mass="21326">MGAAAALLLRFTSSPFQVRSSCSHSTLQVPSLSCRSPLVRVEAPSSYFQVRTVADTDSLAQARCAGARPGDQSGGETRLSEIVSPERDPSARARCWARQRCWHDNEMCWILCTWMDFDELEWVGSRNVKVHKSLGSLGETFRVALQWSGRNSMAPVSGCSWWCPICIASSGVSRGIHHKCKHPLNPTRLYVSG</sequence>
<proteinExistence type="predicted"/>
<protein>
    <submittedName>
        <fullName evidence="2">Uncharacterized protein</fullName>
    </submittedName>
</protein>